<evidence type="ECO:0000313" key="1">
    <source>
        <dbReference type="EMBL" id="KAK8973427.1"/>
    </source>
</evidence>
<organism evidence="1 2">
    <name type="scientific">Hibiscus sabdariffa</name>
    <name type="common">roselle</name>
    <dbReference type="NCBI Taxonomy" id="183260"/>
    <lineage>
        <taxon>Eukaryota</taxon>
        <taxon>Viridiplantae</taxon>
        <taxon>Streptophyta</taxon>
        <taxon>Embryophyta</taxon>
        <taxon>Tracheophyta</taxon>
        <taxon>Spermatophyta</taxon>
        <taxon>Magnoliopsida</taxon>
        <taxon>eudicotyledons</taxon>
        <taxon>Gunneridae</taxon>
        <taxon>Pentapetalae</taxon>
        <taxon>rosids</taxon>
        <taxon>malvids</taxon>
        <taxon>Malvales</taxon>
        <taxon>Malvaceae</taxon>
        <taxon>Malvoideae</taxon>
        <taxon>Hibiscus</taxon>
    </lineage>
</organism>
<evidence type="ECO:0000313" key="2">
    <source>
        <dbReference type="Proteomes" id="UP001396334"/>
    </source>
</evidence>
<reference evidence="1 2" key="1">
    <citation type="journal article" date="2024" name="G3 (Bethesda)">
        <title>Genome assembly of Hibiscus sabdariffa L. provides insights into metabolisms of medicinal natural products.</title>
        <authorList>
            <person name="Kim T."/>
        </authorList>
    </citation>
    <scope>NUCLEOTIDE SEQUENCE [LARGE SCALE GENOMIC DNA]</scope>
    <source>
        <strain evidence="1">TK-2024</strain>
        <tissue evidence="1">Old leaves</tissue>
    </source>
</reference>
<gene>
    <name evidence="1" type="ORF">V6N11_054846</name>
</gene>
<name>A0ABR2NBK4_9ROSI</name>
<dbReference type="EMBL" id="JBBPBN010000186">
    <property type="protein sequence ID" value="KAK8973427.1"/>
    <property type="molecule type" value="Genomic_DNA"/>
</dbReference>
<comment type="caution">
    <text evidence="1">The sequence shown here is derived from an EMBL/GenBank/DDBJ whole genome shotgun (WGS) entry which is preliminary data.</text>
</comment>
<protein>
    <submittedName>
        <fullName evidence="1">Uncharacterized protein</fullName>
    </submittedName>
</protein>
<dbReference type="Proteomes" id="UP001396334">
    <property type="component" value="Unassembled WGS sequence"/>
</dbReference>
<proteinExistence type="predicted"/>
<accession>A0ABR2NBK4</accession>
<keyword evidence="2" id="KW-1185">Reference proteome</keyword>
<sequence length="298" mass="33211">MGQSNQDKVKIPKSMEVKRIIGHVEVGELWNLRRSLVGETSMVYSTNSIQSRLTEVEEKGLLDQPTNLLVGVSNLKKASEKIYQVEDSTSSTSLDSSLKSYPIKGGVRQEVEDEINVASMEKCFLTVVCNSSNPQDIEDISDLGLEQPTGAVDGLPKNSDIQFPSVEMGDDQLRASLNAPAENGSSRGLLSIWDRSKTNADLEVQIRNFILDLLFNTKMRVLVWVKALKTGALLIWSSMRKGSVYAELLALKIGLDLFIEAARPQVWWETFLELEREVNSLAILLAKEGAYRTELFKD</sequence>